<evidence type="ECO:0000313" key="11">
    <source>
        <dbReference type="Proteomes" id="UP000198510"/>
    </source>
</evidence>
<name>A0A1G9KY64_9BACT</name>
<evidence type="ECO:0000259" key="9">
    <source>
        <dbReference type="Pfam" id="PF07715"/>
    </source>
</evidence>
<evidence type="ECO:0000313" key="10">
    <source>
        <dbReference type="EMBL" id="SDL54790.1"/>
    </source>
</evidence>
<dbReference type="GO" id="GO:0009279">
    <property type="term" value="C:cell outer membrane"/>
    <property type="evidence" value="ECO:0007669"/>
    <property type="project" value="UniProtKB-SubCell"/>
</dbReference>
<reference evidence="10 11" key="1">
    <citation type="submission" date="2016-10" db="EMBL/GenBank/DDBJ databases">
        <authorList>
            <person name="de Groot N.N."/>
        </authorList>
    </citation>
    <scope>NUCLEOTIDE SEQUENCE [LARGE SCALE GENOMIC DNA]</scope>
    <source>
        <strain evidence="10 11">DSM 25186</strain>
    </source>
</reference>
<proteinExistence type="inferred from homology"/>
<dbReference type="InterPro" id="IPR023997">
    <property type="entry name" value="TonB-dep_OMP_SusC/RagA_CS"/>
</dbReference>
<sequence length="1146" mass="125761">MKYALPCFTREVCALLMLMSTALPLHAQSLVMANAHPPTTSPLAQPDARSLRDELQVLERRFNITFTYVSDLLEGRKVQVHPRESNNVEVILKELLQETGLSYRKVDEHYYVIVRQTQPSTPHRYPHPQRQSFEEQLNLQQRPPAFALPVLHRPEARVSGRVVDASGEGVPGVNILEKGTSNGTISDVEGNFTLNVAENAVLVFSAVGYLAQEVAVGQQSVISVTLEDDVKALDEVVIVGYGNQERRNVTGAIATVKTAAIKDLPLTSADQKLSGQVAGVQVKQATGAPGGGVVIRVRGSGSIGAGDDPLYVIDGFPVTNNYSQFSNPLSTLNPDDIESITVLKDASSTAIYGSRGSNGVILITTKKAKAGISSIEFSSYVGLQQIPDRNKIKMMNAQQFAQWRVEHRQDMAAYQGVPFDPSTVPAEYQNPASLGAGTNWFEEMTRVAPMQNYNLTLTNGTEKWRTLVSAGYFNQQGTVLNSSFERYSLRVNFEGHPHERVTVGVNMNPSYTLRKIANTEGHFNSALLTQGLLNSPLPPVYQPDGSFTPTITSTDVFANSNPVNALVNTVNNQNSLRILSNIYADVEILTGLHLKSTFNVDLNADRSNYFLPSYVGSFRSPPPQLATGNVGSSQRLNWLNENTLSYDRTFGKHELSALVGYTIQNERMESNTTSGTGYPNDVVQTINAANQVTATADVQAWRLLSYLGRVNYSFQSKYILTAAIRSDGSSRFGPNNRWAAFPSIGAGWTLSQESFFPTNPWVGDLKLRASYGLAGNNSIGNYTYIPGIVSDNYVLGGGLANGFYLNSLSNANLGWESSKQLDIGLDVSFFNNRVSLVGEYYRRYTQSMLQQISIPSSSGYSSIISNIGNVLNRGVEITISSRNTPERAVKWDTDFNIAFNRNTVLDLGDREQIISGDVSTNISTVGNPMGMFYGYQFEGIFMNQQELDNSPHQSGQIVGTVKYRDVNGDGTISTLDRTQIGNPYPKFTFGLTNRVTFKNWDLSVLANGSYGAQIMDLYKRFTTNLDGVFNVEAEVMDRYRSPEQPGNGLLPTTVASTALAREVNSLWVKDASYVSVRNVTLGYTLTTKAISSIRAYLSVQNALMFSPYHGGWPEVSYNGSNSLAPGVNYTSYPVARTYTIGVNLRF</sequence>
<dbReference type="Pfam" id="PF13715">
    <property type="entry name" value="CarbopepD_reg_2"/>
    <property type="match status" value="1"/>
</dbReference>
<dbReference type="Gene3D" id="2.60.40.1120">
    <property type="entry name" value="Carboxypeptidase-like, regulatory domain"/>
    <property type="match status" value="1"/>
</dbReference>
<dbReference type="InterPro" id="IPR008969">
    <property type="entry name" value="CarboxyPept-like_regulatory"/>
</dbReference>
<keyword evidence="3 7" id="KW-1134">Transmembrane beta strand</keyword>
<dbReference type="Gene3D" id="2.170.130.10">
    <property type="entry name" value="TonB-dependent receptor, plug domain"/>
    <property type="match status" value="1"/>
</dbReference>
<evidence type="ECO:0000256" key="5">
    <source>
        <dbReference type="ARBA" id="ARBA00023136"/>
    </source>
</evidence>
<keyword evidence="11" id="KW-1185">Reference proteome</keyword>
<keyword evidence="2 7" id="KW-0813">Transport</keyword>
<dbReference type="InterPro" id="IPR037066">
    <property type="entry name" value="Plug_dom_sf"/>
</dbReference>
<dbReference type="InterPro" id="IPR036942">
    <property type="entry name" value="Beta-barrel_TonB_sf"/>
</dbReference>
<dbReference type="SUPFAM" id="SSF56935">
    <property type="entry name" value="Porins"/>
    <property type="match status" value="1"/>
</dbReference>
<comment type="subcellular location">
    <subcellularLocation>
        <location evidence="1 7">Cell outer membrane</location>
        <topology evidence="1 7">Multi-pass membrane protein</topology>
    </subcellularLocation>
</comment>
<dbReference type="STRING" id="1075417.SAMN05421823_106289"/>
<dbReference type="FunFam" id="2.170.130.10:FF:000008">
    <property type="entry name" value="SusC/RagA family TonB-linked outer membrane protein"/>
    <property type="match status" value="1"/>
</dbReference>
<evidence type="ECO:0000256" key="1">
    <source>
        <dbReference type="ARBA" id="ARBA00004571"/>
    </source>
</evidence>
<dbReference type="PROSITE" id="PS52016">
    <property type="entry name" value="TONB_DEPENDENT_REC_3"/>
    <property type="match status" value="1"/>
</dbReference>
<dbReference type="NCBIfam" id="TIGR04057">
    <property type="entry name" value="SusC_RagA_signa"/>
    <property type="match status" value="1"/>
</dbReference>
<dbReference type="InterPro" id="IPR039426">
    <property type="entry name" value="TonB-dep_rcpt-like"/>
</dbReference>
<gene>
    <name evidence="10" type="ORF">SAMN05421823_106289</name>
</gene>
<comment type="similarity">
    <text evidence="7">Belongs to the TonB-dependent receptor family.</text>
</comment>
<evidence type="ECO:0000256" key="7">
    <source>
        <dbReference type="PROSITE-ProRule" id="PRU01360"/>
    </source>
</evidence>
<evidence type="ECO:0000256" key="4">
    <source>
        <dbReference type="ARBA" id="ARBA00022692"/>
    </source>
</evidence>
<organism evidence="10 11">
    <name type="scientific">Catalinimonas alkaloidigena</name>
    <dbReference type="NCBI Taxonomy" id="1075417"/>
    <lineage>
        <taxon>Bacteria</taxon>
        <taxon>Pseudomonadati</taxon>
        <taxon>Bacteroidota</taxon>
        <taxon>Cytophagia</taxon>
        <taxon>Cytophagales</taxon>
        <taxon>Catalimonadaceae</taxon>
        <taxon>Catalinimonas</taxon>
    </lineage>
</organism>
<evidence type="ECO:0000256" key="3">
    <source>
        <dbReference type="ARBA" id="ARBA00022452"/>
    </source>
</evidence>
<dbReference type="SUPFAM" id="SSF49464">
    <property type="entry name" value="Carboxypeptidase regulatory domain-like"/>
    <property type="match status" value="1"/>
</dbReference>
<dbReference type="Gene3D" id="2.40.170.20">
    <property type="entry name" value="TonB-dependent receptor, beta-barrel domain"/>
    <property type="match status" value="1"/>
</dbReference>
<evidence type="ECO:0000256" key="6">
    <source>
        <dbReference type="ARBA" id="ARBA00023237"/>
    </source>
</evidence>
<dbReference type="Pfam" id="PF07715">
    <property type="entry name" value="Plug"/>
    <property type="match status" value="1"/>
</dbReference>
<dbReference type="AlphaFoldDB" id="A0A1G9KY64"/>
<feature type="chain" id="PRO_5011684280" evidence="8">
    <location>
        <begin position="28"/>
        <end position="1146"/>
    </location>
</feature>
<dbReference type="InterPro" id="IPR012910">
    <property type="entry name" value="Plug_dom"/>
</dbReference>
<keyword evidence="4 7" id="KW-0812">Transmembrane</keyword>
<keyword evidence="6 7" id="KW-0998">Cell outer membrane</keyword>
<dbReference type="Gene3D" id="3.55.50.30">
    <property type="match status" value="1"/>
</dbReference>
<keyword evidence="5 7" id="KW-0472">Membrane</keyword>
<dbReference type="InterPro" id="IPR023996">
    <property type="entry name" value="TonB-dep_OMP_SusC/RagA"/>
</dbReference>
<dbReference type="Proteomes" id="UP000198510">
    <property type="component" value="Unassembled WGS sequence"/>
</dbReference>
<evidence type="ECO:0000256" key="8">
    <source>
        <dbReference type="SAM" id="SignalP"/>
    </source>
</evidence>
<keyword evidence="8" id="KW-0732">Signal</keyword>
<protein>
    <submittedName>
        <fullName evidence="10">TonB-linked outer membrane protein, SusC/RagA family</fullName>
    </submittedName>
</protein>
<dbReference type="OrthoDB" id="9768177at2"/>
<dbReference type="EMBL" id="FNFO01000006">
    <property type="protein sequence ID" value="SDL54790.1"/>
    <property type="molecule type" value="Genomic_DNA"/>
</dbReference>
<feature type="domain" description="TonB-dependent receptor plug" evidence="9">
    <location>
        <begin position="246"/>
        <end position="360"/>
    </location>
</feature>
<feature type="signal peptide" evidence="8">
    <location>
        <begin position="1"/>
        <end position="27"/>
    </location>
</feature>
<evidence type="ECO:0000256" key="2">
    <source>
        <dbReference type="ARBA" id="ARBA00022448"/>
    </source>
</evidence>
<dbReference type="NCBIfam" id="TIGR04056">
    <property type="entry name" value="OMP_RagA_SusC"/>
    <property type="match status" value="1"/>
</dbReference>
<accession>A0A1G9KY64</accession>